<protein>
    <recommendedName>
        <fullName evidence="3">Transcriptional regulator</fullName>
    </recommendedName>
</protein>
<evidence type="ECO:0000313" key="1">
    <source>
        <dbReference type="EMBL" id="MCT2042309.1"/>
    </source>
</evidence>
<reference evidence="1 2" key="1">
    <citation type="submission" date="2022-04" db="EMBL/GenBank/DDBJ databases">
        <title>Human microbiome associated bacterial genomes.</title>
        <authorList>
            <person name="Sandstrom S."/>
            <person name="Salamzade R."/>
            <person name="Kalan L.R."/>
        </authorList>
    </citation>
    <scope>NUCLEOTIDE SEQUENCE [LARGE SCALE GENOMIC DNA]</scope>
    <source>
        <strain evidence="2">p3-SID1799</strain>
    </source>
</reference>
<keyword evidence="2" id="KW-1185">Reference proteome</keyword>
<gene>
    <name evidence="1" type="ORF">M3D15_02990</name>
</gene>
<proteinExistence type="predicted"/>
<comment type="caution">
    <text evidence="1">The sequence shown here is derived from an EMBL/GenBank/DDBJ whole genome shotgun (WGS) entry which is preliminary data.</text>
</comment>
<evidence type="ECO:0000313" key="2">
    <source>
        <dbReference type="Proteomes" id="UP001525379"/>
    </source>
</evidence>
<evidence type="ECO:0008006" key="3">
    <source>
        <dbReference type="Google" id="ProtNLM"/>
    </source>
</evidence>
<dbReference type="Proteomes" id="UP001525379">
    <property type="component" value="Unassembled WGS sequence"/>
</dbReference>
<organism evidence="1 2">
    <name type="scientific">Pseudoclavibacter albus</name>
    <dbReference type="NCBI Taxonomy" id="272241"/>
    <lineage>
        <taxon>Bacteria</taxon>
        <taxon>Bacillati</taxon>
        <taxon>Actinomycetota</taxon>
        <taxon>Actinomycetes</taxon>
        <taxon>Micrococcales</taxon>
        <taxon>Microbacteriaceae</taxon>
        <taxon>Pseudoclavibacter</taxon>
    </lineage>
</organism>
<sequence>MTMQQAHGDAPQGEQTPAFTLEPERNAAFVGLGGGELALLVSMVGTPASRRVLELLGLHELAADARCQSLAASSLCARGLLKLEDDGRYLPQYAGLAVVYVVRDALNWLAASMLDEDVERNGVIVIECAEGALLLERGQLDSYQLSVVDGSMPMVEMLRELVDTHLALAEDGIVALEAKRVDAGDVPTRTLAIRLAEDVDDEAMDAELYDLAVAQFTGPRTPEPIQHHGCDGAILNRGLSKLVLQRTS</sequence>
<accession>A0ABT2HVF7</accession>
<dbReference type="RefSeq" id="WP_260103887.1">
    <property type="nucleotide sequence ID" value="NZ_JALXSQ010000007.1"/>
</dbReference>
<dbReference type="EMBL" id="JALXSQ010000007">
    <property type="protein sequence ID" value="MCT2042309.1"/>
    <property type="molecule type" value="Genomic_DNA"/>
</dbReference>
<name>A0ABT2HVF7_9MICO</name>